<keyword evidence="1" id="KW-0472">Membrane</keyword>
<keyword evidence="1" id="KW-1133">Transmembrane helix</keyword>
<sequence length="367" mass="39038">MVSVFRVWAKSTVNGQRVLLSIKAALAVGIAWFLAPHMPGVADKYPYYAPLGALVSMYPTFIGSVRTGFQTLLGLLLGIGVGGGVLLLGHPNIVTISLAVGLGVLLAGSPRLGAGREYVPVATLLVLIIDGQSGVDAFSVGYAVQMGMGVLVGLAVNVAIFPPLTHGAALAQISRGREVLIRQLQDMAKALVEQWPPEHEEWAARGYALEDSVSEIRGAVHEARESHRANPRGLLRATHRVVSEGYNDLAVLEVITFHIRDLSEVLAAAIWGTPLDVALDTELCGPLSNCMEATAGVLLAWEENTKVQDAFEAAQRRLANFTTVLAARESNDVPSLEPGVAIALDIQRILAALQQRLLASETGLIPE</sequence>
<evidence type="ECO:0000313" key="3">
    <source>
        <dbReference type="Proteomes" id="UP000062833"/>
    </source>
</evidence>
<feature type="transmembrane region" description="Helical" evidence="1">
    <location>
        <begin position="18"/>
        <end position="35"/>
    </location>
</feature>
<name>A0A0M4RSI3_9MICC</name>
<dbReference type="PATRIC" id="fig|656366.3.peg.3894"/>
<reference evidence="3" key="1">
    <citation type="submission" date="2015-09" db="EMBL/GenBank/DDBJ databases">
        <title>Complete genome of Arthrobacter alpinus strain R3.8.</title>
        <authorList>
            <person name="See-Too W.S."/>
            <person name="Chan K.G."/>
        </authorList>
    </citation>
    <scope>NUCLEOTIDE SEQUENCE [LARGE SCALE GENOMIC DNA]</scope>
    <source>
        <strain evidence="3">R3.8</strain>
    </source>
</reference>
<dbReference type="KEGG" id="aaq:AOC05_18060"/>
<feature type="transmembrane region" description="Helical" evidence="1">
    <location>
        <begin position="72"/>
        <end position="90"/>
    </location>
</feature>
<organism evidence="2 3">
    <name type="scientific">Arthrobacter alpinus</name>
    <dbReference type="NCBI Taxonomy" id="656366"/>
    <lineage>
        <taxon>Bacteria</taxon>
        <taxon>Bacillati</taxon>
        <taxon>Actinomycetota</taxon>
        <taxon>Actinomycetes</taxon>
        <taxon>Micrococcales</taxon>
        <taxon>Micrococcaceae</taxon>
        <taxon>Arthrobacter</taxon>
    </lineage>
</organism>
<gene>
    <name evidence="2" type="ORF">AOC05_18060</name>
</gene>
<evidence type="ECO:0000313" key="2">
    <source>
        <dbReference type="EMBL" id="ALE94383.1"/>
    </source>
</evidence>
<proteinExistence type="predicted"/>
<protein>
    <recommendedName>
        <fullName evidence="4">Aromatic acid exporter family member 1</fullName>
    </recommendedName>
</protein>
<feature type="transmembrane region" description="Helical" evidence="1">
    <location>
        <begin position="96"/>
        <end position="114"/>
    </location>
</feature>
<accession>A0A0M4RSI3</accession>
<dbReference type="Proteomes" id="UP000062833">
    <property type="component" value="Chromosome"/>
</dbReference>
<evidence type="ECO:0000256" key="1">
    <source>
        <dbReference type="SAM" id="Phobius"/>
    </source>
</evidence>
<dbReference type="AlphaFoldDB" id="A0A0M4RSI3"/>
<keyword evidence="3" id="KW-1185">Reference proteome</keyword>
<keyword evidence="1" id="KW-0812">Transmembrane</keyword>
<evidence type="ECO:0008006" key="4">
    <source>
        <dbReference type="Google" id="ProtNLM"/>
    </source>
</evidence>
<dbReference type="EMBL" id="CP012677">
    <property type="protein sequence ID" value="ALE94383.1"/>
    <property type="molecule type" value="Genomic_DNA"/>
</dbReference>
<feature type="transmembrane region" description="Helical" evidence="1">
    <location>
        <begin position="47"/>
        <end position="65"/>
    </location>
</feature>